<geneLocation type="plasmid" evidence="2">
    <name>pedy32-46i</name>
</geneLocation>
<dbReference type="Proteomes" id="UP000264006">
    <property type="component" value="Plasmid pEDY32-46I"/>
</dbReference>
<organism evidence="1 2">
    <name type="scientific">Euzebya pacifica</name>
    <dbReference type="NCBI Taxonomy" id="1608957"/>
    <lineage>
        <taxon>Bacteria</taxon>
        <taxon>Bacillati</taxon>
        <taxon>Actinomycetota</taxon>
        <taxon>Nitriliruptoria</taxon>
        <taxon>Euzebyales</taxon>
    </lineage>
</organism>
<dbReference type="AlphaFoldDB" id="A0A346Y6K3"/>
<keyword evidence="1" id="KW-0614">Plasmid</keyword>
<proteinExistence type="predicted"/>
<evidence type="ECO:0000313" key="2">
    <source>
        <dbReference type="Proteomes" id="UP000264006"/>
    </source>
</evidence>
<accession>A0A346Y6K3</accession>
<evidence type="ECO:0000313" key="1">
    <source>
        <dbReference type="EMBL" id="AXV10100.1"/>
    </source>
</evidence>
<sequence length="192" mass="21065">MLAAALKLTDALQVASDRSRSGVQIDWEPVRLAGLDLAGCHLRLAAAIWSAVTRRDTSGAFSAERTAEVTVDTPWGPAIDVDAIRQLRRLLLSPDAVDTQQVVDLVLSVDHDDVNDSSFAGVFRLLLTRVADHHSDEEAVDMVASVVRDELDRSDEPDRTMDMLDRFMRIADNDGLPEPVADGIRLALQLPR</sequence>
<dbReference type="EMBL" id="CP031166">
    <property type="protein sequence ID" value="AXV10100.1"/>
    <property type="molecule type" value="Genomic_DNA"/>
</dbReference>
<reference evidence="1 2" key="1">
    <citation type="submission" date="2018-09" db="EMBL/GenBank/DDBJ databases">
        <title>Complete genome sequence of Euzebya sp. DY32-46 isolated from seawater of Pacific Ocean.</title>
        <authorList>
            <person name="Xu L."/>
            <person name="Wu Y.-H."/>
            <person name="Xu X.-W."/>
        </authorList>
    </citation>
    <scope>NUCLEOTIDE SEQUENCE [LARGE SCALE GENOMIC DNA]</scope>
    <source>
        <strain evidence="1 2">DY32-46</strain>
        <plasmid evidence="2">pedy32-46i</plasmid>
    </source>
</reference>
<gene>
    <name evidence="1" type="ORF">DVS28_b0330</name>
</gene>
<dbReference type="KEGG" id="euz:DVS28_b0330"/>
<protein>
    <submittedName>
        <fullName evidence="1">Uncharacterized protein</fullName>
    </submittedName>
</protein>
<name>A0A346Y6K3_9ACTN</name>
<keyword evidence="2" id="KW-1185">Reference proteome</keyword>